<sequence>MNFRIPKLYRLSGAETLGRIPIQPLLHCVYVLCVCFKERCENGYRGRPKYRADDAHGHRIQIGQVEAENKAGKEIALRFKYIEDVSHTKCLNVINFARAKMLSY</sequence>
<name>A0ABQ9JFY6_9CUCU</name>
<gene>
    <name evidence="1" type="ORF">NQ317_017238</name>
</gene>
<evidence type="ECO:0000313" key="1">
    <source>
        <dbReference type="EMBL" id="KAJ8977076.1"/>
    </source>
</evidence>
<accession>A0ABQ9JFY6</accession>
<protein>
    <submittedName>
        <fullName evidence="1">Uncharacterized protein</fullName>
    </submittedName>
</protein>
<evidence type="ECO:0000313" key="2">
    <source>
        <dbReference type="Proteomes" id="UP001162164"/>
    </source>
</evidence>
<keyword evidence="2" id="KW-1185">Reference proteome</keyword>
<comment type="caution">
    <text evidence="1">The sequence shown here is derived from an EMBL/GenBank/DDBJ whole genome shotgun (WGS) entry which is preliminary data.</text>
</comment>
<dbReference type="Proteomes" id="UP001162164">
    <property type="component" value="Unassembled WGS sequence"/>
</dbReference>
<proteinExistence type="predicted"/>
<organism evidence="1 2">
    <name type="scientific">Molorchus minor</name>
    <dbReference type="NCBI Taxonomy" id="1323400"/>
    <lineage>
        <taxon>Eukaryota</taxon>
        <taxon>Metazoa</taxon>
        <taxon>Ecdysozoa</taxon>
        <taxon>Arthropoda</taxon>
        <taxon>Hexapoda</taxon>
        <taxon>Insecta</taxon>
        <taxon>Pterygota</taxon>
        <taxon>Neoptera</taxon>
        <taxon>Endopterygota</taxon>
        <taxon>Coleoptera</taxon>
        <taxon>Polyphaga</taxon>
        <taxon>Cucujiformia</taxon>
        <taxon>Chrysomeloidea</taxon>
        <taxon>Cerambycidae</taxon>
        <taxon>Lamiinae</taxon>
        <taxon>Monochamini</taxon>
        <taxon>Molorchus</taxon>
    </lineage>
</organism>
<reference evidence="1" key="1">
    <citation type="journal article" date="2023" name="Insect Mol. Biol.">
        <title>Genome sequencing provides insights into the evolution of gene families encoding plant cell wall-degrading enzymes in longhorned beetles.</title>
        <authorList>
            <person name="Shin N.R."/>
            <person name="Okamura Y."/>
            <person name="Kirsch R."/>
            <person name="Pauchet Y."/>
        </authorList>
    </citation>
    <scope>NUCLEOTIDE SEQUENCE</scope>
    <source>
        <strain evidence="1">MMC_N1</strain>
    </source>
</reference>
<dbReference type="EMBL" id="JAPWTJ010000591">
    <property type="protein sequence ID" value="KAJ8977076.1"/>
    <property type="molecule type" value="Genomic_DNA"/>
</dbReference>